<dbReference type="InterPro" id="IPR002885">
    <property type="entry name" value="PPR_rpt"/>
</dbReference>
<accession>A0A6J5U9F8</accession>
<gene>
    <name evidence="5" type="ORF">CURHAP_LOCUS18165</name>
</gene>
<comment type="similarity">
    <text evidence="1">Belongs to the PPR family. P subfamily.</text>
</comment>
<dbReference type="AlphaFoldDB" id="A0A6J5U9F8"/>
<feature type="repeat" description="PPR" evidence="3">
    <location>
        <begin position="385"/>
        <end position="419"/>
    </location>
</feature>
<feature type="repeat" description="PPR" evidence="3">
    <location>
        <begin position="420"/>
        <end position="454"/>
    </location>
</feature>
<dbReference type="EMBL" id="CAEKDK010000002">
    <property type="protein sequence ID" value="CAB4271745.1"/>
    <property type="molecule type" value="Genomic_DNA"/>
</dbReference>
<feature type="repeat" description="PPR" evidence="3">
    <location>
        <begin position="793"/>
        <end position="827"/>
    </location>
</feature>
<feature type="repeat" description="PPR" evidence="3">
    <location>
        <begin position="968"/>
        <end position="1002"/>
    </location>
</feature>
<feature type="repeat" description="PPR" evidence="3">
    <location>
        <begin position="723"/>
        <end position="757"/>
    </location>
</feature>
<dbReference type="Gene3D" id="1.25.40.10">
    <property type="entry name" value="Tetratricopeptide repeat domain"/>
    <property type="match status" value="9"/>
</dbReference>
<dbReference type="PANTHER" id="PTHR47447">
    <property type="entry name" value="OS03G0856100 PROTEIN"/>
    <property type="match status" value="1"/>
</dbReference>
<dbReference type="PROSITE" id="PS51375">
    <property type="entry name" value="PPR"/>
    <property type="match status" value="14"/>
</dbReference>
<feature type="repeat" description="PPR" evidence="3">
    <location>
        <begin position="560"/>
        <end position="594"/>
    </location>
</feature>
<dbReference type="Pfam" id="PF13812">
    <property type="entry name" value="PPR_3"/>
    <property type="match status" value="1"/>
</dbReference>
<evidence type="ECO:0000256" key="2">
    <source>
        <dbReference type="ARBA" id="ARBA00022737"/>
    </source>
</evidence>
<dbReference type="NCBIfam" id="TIGR00756">
    <property type="entry name" value="PPR"/>
    <property type="match status" value="11"/>
</dbReference>
<evidence type="ECO:0000256" key="1">
    <source>
        <dbReference type="ARBA" id="ARBA00007626"/>
    </source>
</evidence>
<proteinExistence type="inferred from homology"/>
<evidence type="ECO:0000313" key="6">
    <source>
        <dbReference type="Proteomes" id="UP000507222"/>
    </source>
</evidence>
<dbReference type="Proteomes" id="UP000507222">
    <property type="component" value="Unassembled WGS sequence"/>
</dbReference>
<evidence type="ECO:0000256" key="3">
    <source>
        <dbReference type="PROSITE-ProRule" id="PRU00708"/>
    </source>
</evidence>
<feature type="repeat" description="PPR" evidence="3">
    <location>
        <begin position="933"/>
        <end position="967"/>
    </location>
</feature>
<dbReference type="Pfam" id="PF01535">
    <property type="entry name" value="PPR"/>
    <property type="match status" value="7"/>
</dbReference>
<feature type="repeat" description="PPR" evidence="3">
    <location>
        <begin position="350"/>
        <end position="384"/>
    </location>
</feature>
<reference evidence="5 6" key="1">
    <citation type="submission" date="2020-05" db="EMBL/GenBank/DDBJ databases">
        <authorList>
            <person name="Campoy J."/>
            <person name="Schneeberger K."/>
            <person name="Spophaly S."/>
        </authorList>
    </citation>
    <scope>NUCLEOTIDE SEQUENCE [LARGE SCALE GENOMIC DNA]</scope>
    <source>
        <strain evidence="5">PruArmRojPasFocal</strain>
    </source>
</reference>
<feature type="repeat" description="PPR" evidence="3">
    <location>
        <begin position="210"/>
        <end position="244"/>
    </location>
</feature>
<feature type="repeat" description="PPR" evidence="3">
    <location>
        <begin position="898"/>
        <end position="932"/>
    </location>
</feature>
<keyword evidence="2" id="KW-0677">Repeat</keyword>
<dbReference type="PANTHER" id="PTHR47447:SF24">
    <property type="entry name" value="PENTATRICOPEPTIDE REPEAT-CONTAINING PROTEIN"/>
    <property type="match status" value="1"/>
</dbReference>
<sequence>MESLTYSSSFLCTTNPLLSSHCSQSNTTALKSLTSTSTSTKPKMTTNVNMNIIVKPSSSSVRPDPWSLSDGNHPDRPKPKSKNPKKPLSDDNARRIIKAKANYLSALRRNQGPQAHTPKWIKRTPEQMVSYLQDDRNGHLYGRHVVAAIKHVRALSEKAEGQYDMRTVMASFVGKLSFREMCVVLKEQRGWRQVRDLFSWMKLQLSYRPSVIVYTIVLRVYGQVGKIKLAEQTFLEMLESGCEPDEVACGTMLCTYARWGRHKAMLAFYSAVQEREILLSVAVYNFMLSSLQKKSLHGKVIEIWRQMVDIGVVPNKFTYTVVICSLVKEGLHDEALKNFIELKNAGFVPEEATYSLLISLSTKSGKYNEALRLYEDMRSLGIVPSNYTCASLLTLYYKTEDYSKALSLFSEMERKKIAADEVIYGLLIRIYGKLGLYEDAQTAFTEMEQLGLLSDQKTYLAMTQVHLNSGNCEKALEVIELMKSRKNIWLSRFAYIVLLQCYVMKEDLSSAEVTFQALSKTGLPDAGSCNDMLNLYIRLDLIEKAKDFIAQIRRDRVDLDEELCGTVMRVYCKEGMLRDAEKFVEELGTNGLYQDSRFIQTISWAMYEHKEGKFLTFDQHDTVALGLVLSLYLADGNISETEKVLASLLEASSGLSIASQLIKNFIREGDAFKAETHINQLAKLGCRVDDATVGSLISLYGKKHNLKKALEIFTAFADSPLAKKLLCNSMLDAYAKCGKPQEAYSLYKQLSEEGHDLDAVAISIVVNVLTNSGEHREAENVIRKSLEHHVELDTVAYNTFIKAMLEAGRLRFASSIYECMLSEGVIPSIQTYSTMISVYGRGRKLERAVEMFNTACSLGLSLDEKAYMNLISYCGKAGKRQEASLLFTKMREQGIKPGMVSYNIMINVYAAGGLYKEAEELFKAMQQDGCSPDSFTYLSLVRAYTESLKYTEAEETINSMPENGVYCSCAHFNLLLSAFSKMGLIGEAERIYEKLLGAGLNPDVACYQTMLRGYMDYGLVEEGIKFFEQISESVEADRFILSAAVHFYKFGGRGLEAENVLHSMSNLGISFLENLERDRVIPRNCIASDEHILGVPLIEFVRDAEYISSRPMINKHYEVAYWHNRMVGRDLLQSSVD</sequence>
<organism evidence="5 6">
    <name type="scientific">Prunus armeniaca</name>
    <name type="common">Apricot</name>
    <name type="synonym">Armeniaca vulgaris</name>
    <dbReference type="NCBI Taxonomy" id="36596"/>
    <lineage>
        <taxon>Eukaryota</taxon>
        <taxon>Viridiplantae</taxon>
        <taxon>Streptophyta</taxon>
        <taxon>Embryophyta</taxon>
        <taxon>Tracheophyta</taxon>
        <taxon>Spermatophyta</taxon>
        <taxon>Magnoliopsida</taxon>
        <taxon>eudicotyledons</taxon>
        <taxon>Gunneridae</taxon>
        <taxon>Pentapetalae</taxon>
        <taxon>rosids</taxon>
        <taxon>fabids</taxon>
        <taxon>Rosales</taxon>
        <taxon>Rosaceae</taxon>
        <taxon>Amygdaloideae</taxon>
        <taxon>Amygdaleae</taxon>
        <taxon>Prunus</taxon>
    </lineage>
</organism>
<evidence type="ECO:0000256" key="4">
    <source>
        <dbReference type="SAM" id="MobiDB-lite"/>
    </source>
</evidence>
<dbReference type="Pfam" id="PF13041">
    <property type="entry name" value="PPR_2"/>
    <property type="match status" value="4"/>
</dbReference>
<feature type="region of interest" description="Disordered" evidence="4">
    <location>
        <begin position="54"/>
        <end position="93"/>
    </location>
</feature>
<protein>
    <submittedName>
        <fullName evidence="5">Uncharacterized protein</fullName>
    </submittedName>
</protein>
<feature type="repeat" description="PPR" evidence="3">
    <location>
        <begin position="828"/>
        <end position="862"/>
    </location>
</feature>
<name>A0A6J5U9F8_PRUAR</name>
<feature type="repeat" description="PPR" evidence="3">
    <location>
        <begin position="315"/>
        <end position="349"/>
    </location>
</feature>
<evidence type="ECO:0000313" key="5">
    <source>
        <dbReference type="EMBL" id="CAB4271745.1"/>
    </source>
</evidence>
<feature type="repeat" description="PPR" evidence="3">
    <location>
        <begin position="280"/>
        <end position="314"/>
    </location>
</feature>
<dbReference type="InterPro" id="IPR011990">
    <property type="entry name" value="TPR-like_helical_dom_sf"/>
</dbReference>
<feature type="repeat" description="PPR" evidence="3">
    <location>
        <begin position="863"/>
        <end position="897"/>
    </location>
</feature>
<dbReference type="SUPFAM" id="SSF81901">
    <property type="entry name" value="HCP-like"/>
    <property type="match status" value="2"/>
</dbReference>